<evidence type="ECO:0000313" key="4">
    <source>
        <dbReference type="Proteomes" id="UP001389717"/>
    </source>
</evidence>
<gene>
    <name evidence="3" type="ORF">AAEO50_00480</name>
</gene>
<dbReference type="InterPro" id="IPR046540">
    <property type="entry name" value="DMFA2_C"/>
</dbReference>
<organism evidence="3 4">
    <name type="scientific">Rossellomorea oryzaecorticis</name>
    <dbReference type="NCBI Taxonomy" id="1396505"/>
    <lineage>
        <taxon>Bacteria</taxon>
        <taxon>Bacillati</taxon>
        <taxon>Bacillota</taxon>
        <taxon>Bacilli</taxon>
        <taxon>Bacillales</taxon>
        <taxon>Bacillaceae</taxon>
        <taxon>Rossellomorea</taxon>
    </lineage>
</organism>
<dbReference type="InterPro" id="IPR007253">
    <property type="entry name" value="Cell_wall-bd_2"/>
</dbReference>
<name>A0ABU9K663_9BACI</name>
<feature type="chain" id="PRO_5045531242" evidence="1">
    <location>
        <begin position="25"/>
        <end position="737"/>
    </location>
</feature>
<evidence type="ECO:0000313" key="3">
    <source>
        <dbReference type="EMBL" id="MEL3970744.1"/>
    </source>
</evidence>
<evidence type="ECO:0000259" key="2">
    <source>
        <dbReference type="Pfam" id="PF20254"/>
    </source>
</evidence>
<dbReference type="PANTHER" id="PTHR30032:SF8">
    <property type="entry name" value="GERMINATION-SPECIFIC N-ACETYLMURAMOYL-L-ALANINE AMIDASE"/>
    <property type="match status" value="1"/>
</dbReference>
<comment type="caution">
    <text evidence="3">The sequence shown here is derived from an EMBL/GenBank/DDBJ whole genome shotgun (WGS) entry which is preliminary data.</text>
</comment>
<proteinExistence type="predicted"/>
<dbReference type="Proteomes" id="UP001389717">
    <property type="component" value="Unassembled WGS sequence"/>
</dbReference>
<dbReference type="Pfam" id="PF20254">
    <property type="entry name" value="DMFA2_C"/>
    <property type="match status" value="1"/>
</dbReference>
<reference evidence="3 4" key="1">
    <citation type="submission" date="2024-04" db="EMBL/GenBank/DDBJ databases">
        <title>Bacillus oryzaecorticis sp. nov., a moderately halophilic bacterium isolated from rice husks.</title>
        <authorList>
            <person name="Zhu H.-S."/>
        </authorList>
    </citation>
    <scope>NUCLEOTIDE SEQUENCE [LARGE SCALE GENOMIC DNA]</scope>
    <source>
        <strain evidence="3 4">ZC255</strain>
    </source>
</reference>
<dbReference type="InterPro" id="IPR051922">
    <property type="entry name" value="Bact_Sporulation_Assoc"/>
</dbReference>
<dbReference type="RefSeq" id="WP_341979268.1">
    <property type="nucleotide sequence ID" value="NZ_JBBYAF010000001.1"/>
</dbReference>
<protein>
    <submittedName>
        <fullName evidence="3">Cell wall-binding repeat-containing protein</fullName>
    </submittedName>
</protein>
<accession>A0ABU9K663</accession>
<dbReference type="Gene3D" id="3.40.50.12090">
    <property type="match status" value="2"/>
</dbReference>
<dbReference type="EMBL" id="JBBYAF010000001">
    <property type="protein sequence ID" value="MEL3970744.1"/>
    <property type="molecule type" value="Genomic_DNA"/>
</dbReference>
<evidence type="ECO:0000256" key="1">
    <source>
        <dbReference type="SAM" id="SignalP"/>
    </source>
</evidence>
<keyword evidence="1" id="KW-0732">Signal</keyword>
<feature type="domain" description="N,N-dimethylformamidase beta subunit-like C-terminal" evidence="2">
    <location>
        <begin position="358"/>
        <end position="712"/>
    </location>
</feature>
<keyword evidence="4" id="KW-1185">Reference proteome</keyword>
<dbReference type="PANTHER" id="PTHR30032">
    <property type="entry name" value="N-ACETYLMURAMOYL-L-ALANINE AMIDASE-RELATED"/>
    <property type="match status" value="1"/>
</dbReference>
<feature type="signal peptide" evidence="1">
    <location>
        <begin position="1"/>
        <end position="24"/>
    </location>
</feature>
<sequence length="737" mass="82009">MKRIILFFAGILVYISFFAGTAEAETVNERIDGQNRFEVAVNISKKYWGNGADTVILSNHLAFADALSASPFAYYKDAPILLTRNDRLTSTTLDELKRLNPREIIVIGGEGSINPSVVKEIDQANISRLQNISRVPGKDRFAVSENIAKQLPPSSHVILANGLVFADALSIAPYASINNLPILLTRSNSLPSSTLSLIKDKKVSEVTIVGGIASVSKDVEDLLPVKKRIGGKDRYEVSANIAKEFFPGSRQSFMATGLSFADALSGSTVAAKANGPVLLTRPTYTPDLVHSYLISRKPEKVTIFGGPASVNEGIIYKLGSWEITKKTSSIKGYSDKTSYLPGDTVNLYISSEYGYGAEIYRMGHYNGEGAVLKKSLGYMSAYTQSNSKRNPVTLNANWVKNVHFSIPKDWESGMYLIKLVDSRLNTSYIPIVVNSNVKNEVGIVLATNTYQAYNNWGGKSFYGYNSTNKEPAIKLSYHRPYQDGNGAGQFFHYEYNLIRWLEKKGYKLNYYSNVDIAKGKLAQDNPKLLIIPGHDEYWTKETRDSIETLTKNNMNLANFNANVGYWQVRLEDAASTIVSYKAKASQDPYQKIDPSKVTTLFRNPPVNRPENELFGTMYRGIPDKTYPMLVTDASHWIYQGTGLKNGDRIPGIIGGEIDHYDGEIPGVELIARSPISLYGKNSVADVTWWEKPYGTKAFSVGTFYWNWFLDPYGHTNVASYNQKIEIMTQNALNELLK</sequence>
<dbReference type="Pfam" id="PF04122">
    <property type="entry name" value="CW_binding_2"/>
    <property type="match status" value="3"/>
</dbReference>